<dbReference type="EMBL" id="JAAGAX010000367">
    <property type="protein sequence ID" value="KAF2282317.1"/>
    <property type="molecule type" value="Genomic_DNA"/>
</dbReference>
<keyword evidence="3" id="KW-1185">Reference proteome</keyword>
<dbReference type="PANTHER" id="PTHR31680:SF4">
    <property type="entry name" value="LONGIFOLIA PROTEIN"/>
    <property type="match status" value="1"/>
</dbReference>
<dbReference type="PANTHER" id="PTHR31680">
    <property type="entry name" value="LONGIFOLIA PROTEIN"/>
    <property type="match status" value="1"/>
</dbReference>
<dbReference type="Proteomes" id="UP000467840">
    <property type="component" value="Unassembled WGS sequence"/>
</dbReference>
<name>A0A6A6K0X7_HEVBR</name>
<dbReference type="GO" id="GO:0051513">
    <property type="term" value="P:regulation of monopolar cell growth"/>
    <property type="evidence" value="ECO:0007669"/>
    <property type="project" value="InterPro"/>
</dbReference>
<gene>
    <name evidence="2" type="ORF">GH714_043846</name>
</gene>
<comment type="caution">
    <text evidence="2">The sequence shown here is derived from an EMBL/GenBank/DDBJ whole genome shotgun (WGS) entry which is preliminary data.</text>
</comment>
<feature type="region of interest" description="Disordered" evidence="1">
    <location>
        <begin position="1"/>
        <end position="37"/>
    </location>
</feature>
<evidence type="ECO:0008006" key="4">
    <source>
        <dbReference type="Google" id="ProtNLM"/>
    </source>
</evidence>
<accession>A0A6A6K0X7</accession>
<evidence type="ECO:0000313" key="3">
    <source>
        <dbReference type="Proteomes" id="UP000467840"/>
    </source>
</evidence>
<reference evidence="2 3" key="1">
    <citation type="journal article" date="2020" name="Mol. Plant">
        <title>The Chromosome-Based Rubber Tree Genome Provides New Insights into Spurge Genome Evolution and Rubber Biosynthesis.</title>
        <authorList>
            <person name="Liu J."/>
            <person name="Shi C."/>
            <person name="Shi C.C."/>
            <person name="Li W."/>
            <person name="Zhang Q.J."/>
            <person name="Zhang Y."/>
            <person name="Li K."/>
            <person name="Lu H.F."/>
            <person name="Shi C."/>
            <person name="Zhu S.T."/>
            <person name="Xiao Z.Y."/>
            <person name="Nan H."/>
            <person name="Yue Y."/>
            <person name="Zhu X.G."/>
            <person name="Wu Y."/>
            <person name="Hong X.N."/>
            <person name="Fan G.Y."/>
            <person name="Tong Y."/>
            <person name="Zhang D."/>
            <person name="Mao C.L."/>
            <person name="Liu Y.L."/>
            <person name="Hao S.J."/>
            <person name="Liu W.Q."/>
            <person name="Lv M.Q."/>
            <person name="Zhang H.B."/>
            <person name="Liu Y."/>
            <person name="Hu-Tang G.R."/>
            <person name="Wang J.P."/>
            <person name="Wang J.H."/>
            <person name="Sun Y.H."/>
            <person name="Ni S.B."/>
            <person name="Chen W.B."/>
            <person name="Zhang X.C."/>
            <person name="Jiao Y.N."/>
            <person name="Eichler E.E."/>
            <person name="Li G.H."/>
            <person name="Liu X."/>
            <person name="Gao L.Z."/>
        </authorList>
    </citation>
    <scope>NUCLEOTIDE SEQUENCE [LARGE SCALE GENOMIC DNA]</scope>
    <source>
        <strain evidence="3">cv. GT1</strain>
        <tissue evidence="2">Leaf</tissue>
    </source>
</reference>
<dbReference type="AlphaFoldDB" id="A0A6A6K0X7"/>
<proteinExistence type="predicted"/>
<dbReference type="InterPro" id="IPR033334">
    <property type="entry name" value="LNG1/2"/>
</dbReference>
<organism evidence="2 3">
    <name type="scientific">Hevea brasiliensis</name>
    <name type="common">Para rubber tree</name>
    <name type="synonym">Siphonia brasiliensis</name>
    <dbReference type="NCBI Taxonomy" id="3981"/>
    <lineage>
        <taxon>Eukaryota</taxon>
        <taxon>Viridiplantae</taxon>
        <taxon>Streptophyta</taxon>
        <taxon>Embryophyta</taxon>
        <taxon>Tracheophyta</taxon>
        <taxon>Spermatophyta</taxon>
        <taxon>Magnoliopsida</taxon>
        <taxon>eudicotyledons</taxon>
        <taxon>Gunneridae</taxon>
        <taxon>Pentapetalae</taxon>
        <taxon>rosids</taxon>
        <taxon>fabids</taxon>
        <taxon>Malpighiales</taxon>
        <taxon>Euphorbiaceae</taxon>
        <taxon>Crotonoideae</taxon>
        <taxon>Micrandreae</taxon>
        <taxon>Hevea</taxon>
    </lineage>
</organism>
<evidence type="ECO:0000256" key="1">
    <source>
        <dbReference type="SAM" id="MobiDB-lite"/>
    </source>
</evidence>
<evidence type="ECO:0000313" key="2">
    <source>
        <dbReference type="EMBL" id="KAF2282317.1"/>
    </source>
</evidence>
<feature type="compositionally biased region" description="Low complexity" evidence="1">
    <location>
        <begin position="14"/>
        <end position="32"/>
    </location>
</feature>
<protein>
    <recommendedName>
        <fullName evidence="4">DUF3741 domain-containing protein</fullName>
    </recommendedName>
</protein>
<sequence length="262" mass="29050">MNLNKSLNEKQRISTESTRPSFSSSCSSSLSSLDCNKTAQPEESSFDRIIFPEIPSRDAVLTQPCTSPHLGQQSLDLQDVVKDSMYREAGGLSVKTSTKEEAVAHAVKHKDSPRPLQLSKYVDRSYGIGNKGKQILLLISRSPLEFLLNFKKHHDSASTSSSQSDLIKSFPVDHNDSFSTSSKGNDLKMEIRIPKSPRCSSKELISPRQKNPDLIMKPISRLPIESAPWKQPKGSQASQKLAKISAEIPNPFLTVTVRSKRD</sequence>